<dbReference type="EMBL" id="JABEZY010000002">
    <property type="protein sequence ID" value="MBA0733531.1"/>
    <property type="molecule type" value="Genomic_DNA"/>
</dbReference>
<protein>
    <submittedName>
        <fullName evidence="1">Uncharacterized protein</fullName>
    </submittedName>
</protein>
<feature type="non-terminal residue" evidence="1">
    <location>
        <position position="30"/>
    </location>
</feature>
<dbReference type="OrthoDB" id="10282944at2759"/>
<dbReference type="AlphaFoldDB" id="A0A7J9BB03"/>
<evidence type="ECO:0000313" key="1">
    <source>
        <dbReference type="EMBL" id="MBA0733531.1"/>
    </source>
</evidence>
<name>A0A7J9BB03_GOSGO</name>
<organism evidence="1 2">
    <name type="scientific">Gossypium gossypioides</name>
    <name type="common">Mexican cotton</name>
    <name type="synonym">Selera gossypioides</name>
    <dbReference type="NCBI Taxonomy" id="34282"/>
    <lineage>
        <taxon>Eukaryota</taxon>
        <taxon>Viridiplantae</taxon>
        <taxon>Streptophyta</taxon>
        <taxon>Embryophyta</taxon>
        <taxon>Tracheophyta</taxon>
        <taxon>Spermatophyta</taxon>
        <taxon>Magnoliopsida</taxon>
        <taxon>eudicotyledons</taxon>
        <taxon>Gunneridae</taxon>
        <taxon>Pentapetalae</taxon>
        <taxon>rosids</taxon>
        <taxon>malvids</taxon>
        <taxon>Malvales</taxon>
        <taxon>Malvaceae</taxon>
        <taxon>Malvoideae</taxon>
        <taxon>Gossypium</taxon>
    </lineage>
</organism>
<reference evidence="1 2" key="1">
    <citation type="journal article" date="2019" name="Genome Biol. Evol.">
        <title>Insights into the evolution of the New World diploid cottons (Gossypium, subgenus Houzingenia) based on genome sequencing.</title>
        <authorList>
            <person name="Grover C.E."/>
            <person name="Arick M.A. 2nd"/>
            <person name="Thrash A."/>
            <person name="Conover J.L."/>
            <person name="Sanders W.S."/>
            <person name="Peterson D.G."/>
            <person name="Frelichowski J.E."/>
            <person name="Scheffler J.A."/>
            <person name="Scheffler B.E."/>
            <person name="Wendel J.F."/>
        </authorList>
    </citation>
    <scope>NUCLEOTIDE SEQUENCE [LARGE SCALE GENOMIC DNA]</scope>
    <source>
        <strain evidence="1">5</strain>
        <tissue evidence="1">Leaf</tissue>
    </source>
</reference>
<proteinExistence type="predicted"/>
<gene>
    <name evidence="1" type="ORF">Gogos_017530</name>
</gene>
<dbReference type="Proteomes" id="UP000593579">
    <property type="component" value="Unassembled WGS sequence"/>
</dbReference>
<accession>A0A7J9BB03</accession>
<sequence length="30" mass="3438">MIHSRKTLLSTGKQMRPKLLRQVKPCGCNL</sequence>
<keyword evidence="2" id="KW-1185">Reference proteome</keyword>
<evidence type="ECO:0000313" key="2">
    <source>
        <dbReference type="Proteomes" id="UP000593579"/>
    </source>
</evidence>
<comment type="caution">
    <text evidence="1">The sequence shown here is derived from an EMBL/GenBank/DDBJ whole genome shotgun (WGS) entry which is preliminary data.</text>
</comment>